<organism evidence="6 7">
    <name type="scientific">Streptomyces nigrescens</name>
    <dbReference type="NCBI Taxonomy" id="1920"/>
    <lineage>
        <taxon>Bacteria</taxon>
        <taxon>Bacillati</taxon>
        <taxon>Actinomycetota</taxon>
        <taxon>Actinomycetes</taxon>
        <taxon>Kitasatosporales</taxon>
        <taxon>Streptomycetaceae</taxon>
        <taxon>Streptomyces</taxon>
    </lineage>
</organism>
<keyword evidence="1" id="KW-0378">Hydrolase</keyword>
<dbReference type="EMBL" id="AP026073">
    <property type="protein sequence ID" value="BDM72926.1"/>
    <property type="molecule type" value="Genomic_DNA"/>
</dbReference>
<dbReference type="Pfam" id="PF03403">
    <property type="entry name" value="PAF-AH_p_II"/>
    <property type="match status" value="1"/>
</dbReference>
<name>A0ABM8A2Q4_STRNI</name>
<evidence type="ECO:0000256" key="4">
    <source>
        <dbReference type="SAM" id="MobiDB-lite"/>
    </source>
</evidence>
<keyword evidence="5" id="KW-0812">Transmembrane</keyword>
<evidence type="ECO:0000256" key="3">
    <source>
        <dbReference type="ARBA" id="ARBA00023098"/>
    </source>
</evidence>
<protein>
    <submittedName>
        <fullName evidence="6">Lipase</fullName>
    </submittedName>
</protein>
<feature type="region of interest" description="Disordered" evidence="4">
    <location>
        <begin position="35"/>
        <end position="56"/>
    </location>
</feature>
<keyword evidence="7" id="KW-1185">Reference proteome</keyword>
<proteinExistence type="predicted"/>
<dbReference type="PANTHER" id="PTHR10272:SF0">
    <property type="entry name" value="PLATELET-ACTIVATING FACTOR ACETYLHYDROLASE"/>
    <property type="match status" value="1"/>
</dbReference>
<sequence length="449" mass="47820">MGTGVERRVTRWGAAVGVLVMGGALVAGGAIATAGTAPEKPSATGRPAGTGESRASAAMTLPAPTGRYQVGTAALHLIDRQRRDPWGGGTPGHRYRELMVSVRYPAGATAGRYPRAAQMTPREAAAFDRMNSFSEQVPPGKVAWQATRTAAHTGAPVAARRPGQRLPVVLYSPGAGDPRGFGSTLCDELASRGYVVVTLDHTYEAPAVEFPGGRVARSVMPAEITKAQKAGRMTELLRKVSAVRVADTRFVLDELGRRGDASPLPRGLRGVPDMGAVGMFGQSAGGFTAAQTMHDDRRIRAAANLDGVMGYTQRDDDPSNPSTVGRDGVDRPLLLMGMDGDTHHTVASWGAVWEHSKGRHGAWLRDLTLRGSRHATYTDAETLIPQVARRVGLPPAEVAKMIGSVRPARAVAAQRAYVSAFFDRWLRGREDGGLLDRPSAHYPEVRFVP</sequence>
<dbReference type="Gene3D" id="3.40.50.1820">
    <property type="entry name" value="alpha/beta hydrolase"/>
    <property type="match status" value="1"/>
</dbReference>
<evidence type="ECO:0000256" key="2">
    <source>
        <dbReference type="ARBA" id="ARBA00022963"/>
    </source>
</evidence>
<accession>A0ABM8A2Q4</accession>
<gene>
    <name evidence="6" type="ORF">HEK616_64130</name>
</gene>
<evidence type="ECO:0000256" key="1">
    <source>
        <dbReference type="ARBA" id="ARBA00022801"/>
    </source>
</evidence>
<keyword evidence="3" id="KW-0443">Lipid metabolism</keyword>
<keyword evidence="5" id="KW-0472">Membrane</keyword>
<reference evidence="6" key="1">
    <citation type="submission" date="2022-06" db="EMBL/GenBank/DDBJ databases">
        <title>Complete genome sequence of Streptomyces nigrescens HEK616.</title>
        <authorList>
            <person name="Asamizu S."/>
            <person name="Onaka H."/>
        </authorList>
    </citation>
    <scope>NUCLEOTIDE SEQUENCE</scope>
    <source>
        <strain evidence="6">HEK616</strain>
    </source>
</reference>
<dbReference type="PANTHER" id="PTHR10272">
    <property type="entry name" value="PLATELET-ACTIVATING FACTOR ACETYLHYDROLASE"/>
    <property type="match status" value="1"/>
</dbReference>
<dbReference type="InterPro" id="IPR029058">
    <property type="entry name" value="AB_hydrolase_fold"/>
</dbReference>
<dbReference type="SUPFAM" id="SSF53474">
    <property type="entry name" value="alpha/beta-Hydrolases"/>
    <property type="match status" value="1"/>
</dbReference>
<feature type="transmembrane region" description="Helical" evidence="5">
    <location>
        <begin position="12"/>
        <end position="32"/>
    </location>
</feature>
<keyword evidence="2" id="KW-0442">Lipid degradation</keyword>
<evidence type="ECO:0000256" key="5">
    <source>
        <dbReference type="SAM" id="Phobius"/>
    </source>
</evidence>
<dbReference type="RefSeq" id="WP_261956254.1">
    <property type="nucleotide sequence ID" value="NZ_AP026073.1"/>
</dbReference>
<dbReference type="Proteomes" id="UP001059597">
    <property type="component" value="Chromosome"/>
</dbReference>
<evidence type="ECO:0000313" key="7">
    <source>
        <dbReference type="Proteomes" id="UP001059597"/>
    </source>
</evidence>
<keyword evidence="5" id="KW-1133">Transmembrane helix</keyword>
<evidence type="ECO:0000313" key="6">
    <source>
        <dbReference type="EMBL" id="BDM72926.1"/>
    </source>
</evidence>